<evidence type="ECO:0000256" key="1">
    <source>
        <dbReference type="ARBA" id="ARBA00004141"/>
    </source>
</evidence>
<reference evidence="8 9" key="1">
    <citation type="submission" date="2018-06" db="EMBL/GenBank/DDBJ databases">
        <authorList>
            <consortium name="Pathogen Informatics"/>
            <person name="Doyle S."/>
        </authorList>
    </citation>
    <scope>NUCLEOTIDE SEQUENCE [LARGE SCALE GENOMIC DNA]</scope>
    <source>
        <strain evidence="8 9">NCTC10786</strain>
    </source>
</reference>
<evidence type="ECO:0000313" key="8">
    <source>
        <dbReference type="EMBL" id="SQB25583.1"/>
    </source>
</evidence>
<evidence type="ECO:0000256" key="2">
    <source>
        <dbReference type="ARBA" id="ARBA00005697"/>
    </source>
</evidence>
<name>A0A2X2VK78_CITKO</name>
<sequence>MSTPSARTGGSLDAWFKISHRGSTVRQEVVAGLTTFLAMVYSVIVVPGMLGKAGFPPAAVFVATCLVAGVGSIVMGLWANLPLAIGCAISLTAFTAFSLVLGQHISVPVALGAVFLMGVLFTIISATGIRSWILRNLPHGVAHGTGIGIGLFLLLIAANGVGLVIKNPLDGLPVALGNFDSFPVIMSLIGLAVIIGLEKLKVPGGILLTIIGISVVGLIFDPSVHFSGFFAMPSLSDEHGNSLIGSLDIMGALNPIVLPSVLALVMTAVFDATGTIRAVAGQANLLDKDGQIIDGGKALTTDSLSSVFSGLVWRSACGGIH</sequence>
<evidence type="ECO:0000256" key="3">
    <source>
        <dbReference type="ARBA" id="ARBA00022448"/>
    </source>
</evidence>
<dbReference type="Proteomes" id="UP000251584">
    <property type="component" value="Unassembled WGS sequence"/>
</dbReference>
<keyword evidence="4 7" id="KW-0812">Transmembrane</keyword>
<dbReference type="PANTHER" id="PTHR43337">
    <property type="entry name" value="XANTHINE/URACIL PERMEASE C887.17-RELATED"/>
    <property type="match status" value="1"/>
</dbReference>
<dbReference type="GO" id="GO:0015208">
    <property type="term" value="F:guanine transmembrane transporter activity"/>
    <property type="evidence" value="ECO:0007669"/>
    <property type="project" value="TreeGrafter"/>
</dbReference>
<dbReference type="PANTHER" id="PTHR43337:SF5">
    <property type="entry name" value="GUANINE_HYPOXANTHINE PERMEASE GHXP"/>
    <property type="match status" value="1"/>
</dbReference>
<evidence type="ECO:0000313" key="9">
    <source>
        <dbReference type="Proteomes" id="UP000251584"/>
    </source>
</evidence>
<evidence type="ECO:0000256" key="7">
    <source>
        <dbReference type="SAM" id="Phobius"/>
    </source>
</evidence>
<protein>
    <submittedName>
        <fullName evidence="8">Permease</fullName>
    </submittedName>
</protein>
<feature type="transmembrane region" description="Helical" evidence="7">
    <location>
        <begin position="171"/>
        <end position="194"/>
    </location>
</feature>
<accession>A0A2X2VK78</accession>
<dbReference type="EMBL" id="UAVY01000002">
    <property type="protein sequence ID" value="SQB25583.1"/>
    <property type="molecule type" value="Genomic_DNA"/>
</dbReference>
<keyword evidence="3" id="KW-0813">Transport</keyword>
<evidence type="ECO:0000256" key="5">
    <source>
        <dbReference type="ARBA" id="ARBA00022989"/>
    </source>
</evidence>
<keyword evidence="6 7" id="KW-0472">Membrane</keyword>
<feature type="transmembrane region" description="Helical" evidence="7">
    <location>
        <begin position="252"/>
        <end position="270"/>
    </location>
</feature>
<proteinExistence type="inferred from homology"/>
<dbReference type="Pfam" id="PF00860">
    <property type="entry name" value="Xan_ur_permease"/>
    <property type="match status" value="1"/>
</dbReference>
<feature type="transmembrane region" description="Helical" evidence="7">
    <location>
        <begin position="141"/>
        <end position="165"/>
    </location>
</feature>
<feature type="transmembrane region" description="Helical" evidence="7">
    <location>
        <begin position="107"/>
        <end position="129"/>
    </location>
</feature>
<feature type="transmembrane region" description="Helical" evidence="7">
    <location>
        <begin position="55"/>
        <end position="74"/>
    </location>
</feature>
<gene>
    <name evidence="8" type="primary">yjcD_1</name>
    <name evidence="8" type="ORF">NCTC10786_01266</name>
</gene>
<organism evidence="8 9">
    <name type="scientific">Citrobacter koseri</name>
    <name type="common">Citrobacter diversus</name>
    <dbReference type="NCBI Taxonomy" id="545"/>
    <lineage>
        <taxon>Bacteria</taxon>
        <taxon>Pseudomonadati</taxon>
        <taxon>Pseudomonadota</taxon>
        <taxon>Gammaproteobacteria</taxon>
        <taxon>Enterobacterales</taxon>
        <taxon>Enterobacteriaceae</taxon>
        <taxon>Citrobacter</taxon>
    </lineage>
</organism>
<feature type="transmembrane region" description="Helical" evidence="7">
    <location>
        <begin position="81"/>
        <end position="101"/>
    </location>
</feature>
<evidence type="ECO:0000256" key="6">
    <source>
        <dbReference type="ARBA" id="ARBA00023136"/>
    </source>
</evidence>
<feature type="transmembrane region" description="Helical" evidence="7">
    <location>
        <begin position="206"/>
        <end position="232"/>
    </location>
</feature>
<feature type="transmembrane region" description="Helical" evidence="7">
    <location>
        <begin position="29"/>
        <end position="49"/>
    </location>
</feature>
<comment type="subcellular location">
    <subcellularLocation>
        <location evidence="1">Membrane</location>
        <topology evidence="1">Multi-pass membrane protein</topology>
    </subcellularLocation>
</comment>
<keyword evidence="5 7" id="KW-1133">Transmembrane helix</keyword>
<dbReference type="InterPro" id="IPR006043">
    <property type="entry name" value="NCS2"/>
</dbReference>
<evidence type="ECO:0000256" key="4">
    <source>
        <dbReference type="ARBA" id="ARBA00022692"/>
    </source>
</evidence>
<dbReference type="AlphaFoldDB" id="A0A2X2VK78"/>
<dbReference type="InterPro" id="IPR045018">
    <property type="entry name" value="Azg-like"/>
</dbReference>
<dbReference type="GO" id="GO:0005886">
    <property type="term" value="C:plasma membrane"/>
    <property type="evidence" value="ECO:0007669"/>
    <property type="project" value="TreeGrafter"/>
</dbReference>
<comment type="similarity">
    <text evidence="2">Belongs to the nucleobase:cation symporter-2 (NCS2) (TC 2.A.40) family. Azg-like subfamily.</text>
</comment>